<keyword evidence="3" id="KW-1185">Reference proteome</keyword>
<accession>A0ABT7PNZ8</accession>
<evidence type="ECO:0000313" key="3">
    <source>
        <dbReference type="Proteomes" id="UP001239462"/>
    </source>
</evidence>
<gene>
    <name evidence="2" type="ORF">QTN89_22315</name>
</gene>
<dbReference type="EMBL" id="JASZZN010000019">
    <property type="protein sequence ID" value="MDM4018201.1"/>
    <property type="molecule type" value="Genomic_DNA"/>
</dbReference>
<protein>
    <recommendedName>
        <fullName evidence="1">DUF488 domain-containing protein</fullName>
    </recommendedName>
</protein>
<dbReference type="InterPro" id="IPR054495">
    <property type="entry name" value="DUF488-N3a"/>
</dbReference>
<reference evidence="2 3" key="1">
    <citation type="submission" date="2023-06" db="EMBL/GenBank/DDBJ databases">
        <title>Roseiconus lacunae JC819 isolated from Gulf of Mannar region, Tamil Nadu.</title>
        <authorList>
            <person name="Pk S."/>
            <person name="Ch S."/>
            <person name="Ch V.R."/>
        </authorList>
    </citation>
    <scope>NUCLEOTIDE SEQUENCE [LARGE SCALE GENOMIC DNA]</scope>
    <source>
        <strain evidence="2 3">JC819</strain>
    </source>
</reference>
<organism evidence="2 3">
    <name type="scientific">Roseiconus lacunae</name>
    <dbReference type="NCBI Taxonomy" id="2605694"/>
    <lineage>
        <taxon>Bacteria</taxon>
        <taxon>Pseudomonadati</taxon>
        <taxon>Planctomycetota</taxon>
        <taxon>Planctomycetia</taxon>
        <taxon>Pirellulales</taxon>
        <taxon>Pirellulaceae</taxon>
        <taxon>Roseiconus</taxon>
    </lineage>
</organism>
<feature type="domain" description="DUF488" evidence="1">
    <location>
        <begin position="18"/>
        <end position="116"/>
    </location>
</feature>
<sequence length="127" mass="14857">MLSRYTIYRRRPVGAPPLPDGIRKDTRWRTRHVLRPTKQIVEVYLEDPTDEAWQVFHDAYFTLLAERLATSTELFDELASLCNEADVYLGCSCPTKQQPRVDRCHTWLALEFMKQNFPGIAVEFPKL</sequence>
<proteinExistence type="predicted"/>
<evidence type="ECO:0000259" key="1">
    <source>
        <dbReference type="Pfam" id="PF22751"/>
    </source>
</evidence>
<dbReference type="RefSeq" id="WP_289165895.1">
    <property type="nucleotide sequence ID" value="NZ_JASZZN010000019.1"/>
</dbReference>
<comment type="caution">
    <text evidence="2">The sequence shown here is derived from an EMBL/GenBank/DDBJ whole genome shotgun (WGS) entry which is preliminary data.</text>
</comment>
<dbReference type="Pfam" id="PF22751">
    <property type="entry name" value="DUF488-N3a"/>
    <property type="match status" value="1"/>
</dbReference>
<evidence type="ECO:0000313" key="2">
    <source>
        <dbReference type="EMBL" id="MDM4018201.1"/>
    </source>
</evidence>
<dbReference type="Proteomes" id="UP001239462">
    <property type="component" value="Unassembled WGS sequence"/>
</dbReference>
<name>A0ABT7PNZ8_9BACT</name>